<dbReference type="GO" id="GO:0016747">
    <property type="term" value="F:acyltransferase activity, transferring groups other than amino-acyl groups"/>
    <property type="evidence" value="ECO:0007669"/>
    <property type="project" value="InterPro"/>
</dbReference>
<dbReference type="InterPro" id="IPR016181">
    <property type="entry name" value="Acyl_CoA_acyltransferase"/>
</dbReference>
<dbReference type="Proteomes" id="UP000398389">
    <property type="component" value="Unassembled WGS sequence"/>
</dbReference>
<protein>
    <recommendedName>
        <fullName evidence="3">N-acetyltransferase domain-containing protein</fullName>
    </recommendedName>
</protein>
<dbReference type="InterPro" id="IPR000182">
    <property type="entry name" value="GNAT_dom"/>
</dbReference>
<reference evidence="4 5" key="1">
    <citation type="submission" date="2019-09" db="EMBL/GenBank/DDBJ databases">
        <authorList>
            <person name="Brejova B."/>
        </authorList>
    </citation>
    <scope>NUCLEOTIDE SEQUENCE [LARGE SCALE GENOMIC DNA]</scope>
</reference>
<organism evidence="4 5">
    <name type="scientific">Magnusiomyces paraingens</name>
    <dbReference type="NCBI Taxonomy" id="2606893"/>
    <lineage>
        <taxon>Eukaryota</taxon>
        <taxon>Fungi</taxon>
        <taxon>Dikarya</taxon>
        <taxon>Ascomycota</taxon>
        <taxon>Saccharomycotina</taxon>
        <taxon>Dipodascomycetes</taxon>
        <taxon>Dipodascales</taxon>
        <taxon>Dipodascaceae</taxon>
        <taxon>Magnusiomyces</taxon>
    </lineage>
</organism>
<evidence type="ECO:0000256" key="1">
    <source>
        <dbReference type="SAM" id="MobiDB-lite"/>
    </source>
</evidence>
<dbReference type="Pfam" id="PF00583">
    <property type="entry name" value="Acetyltransf_1"/>
    <property type="match status" value="1"/>
</dbReference>
<sequence length="301" mass="34052">MSKDSKDAAVVPTEQEKEEQEEVRTTLELLNLKEHPERLVESFKVVTDAQAQRRNLTNNVIIKNKLFISSFFLIAAFIVYRIRMRADSFGMDWGMLIMSLGGFGIAMFSIVGRYTEEIIAIAERMDIDEIFAPDVEAFSFIYKNLVVGTVAIKPPPDYKPGQEAVASALEKSTEAIAKMTDEEKKRYDEERETKIKIYHKQPEGTAMLTAWTALRRYRGIGMGSDLLDKAIAVARDQFGAKAITALCESTEKPAIAVLKKKGFVLVDTKLTRGQRGKWFQIKELTWKKVIEPTIKDKKADS</sequence>
<dbReference type="EMBL" id="CABVLU010000001">
    <property type="protein sequence ID" value="VVT43582.1"/>
    <property type="molecule type" value="Genomic_DNA"/>
</dbReference>
<dbReference type="AlphaFoldDB" id="A0A5E8B1U2"/>
<keyword evidence="2" id="KW-0812">Transmembrane</keyword>
<keyword evidence="5" id="KW-1185">Reference proteome</keyword>
<dbReference type="Gene3D" id="3.40.630.30">
    <property type="match status" value="1"/>
</dbReference>
<gene>
    <name evidence="4" type="ORF">SAPINGB_P000049</name>
</gene>
<feature type="domain" description="N-acetyltransferase" evidence="3">
    <location>
        <begin position="199"/>
        <end position="263"/>
    </location>
</feature>
<evidence type="ECO:0000313" key="4">
    <source>
        <dbReference type="EMBL" id="VVT43582.1"/>
    </source>
</evidence>
<dbReference type="GeneID" id="43578874"/>
<name>A0A5E8B1U2_9ASCO</name>
<proteinExistence type="predicted"/>
<evidence type="ECO:0000256" key="2">
    <source>
        <dbReference type="SAM" id="Phobius"/>
    </source>
</evidence>
<keyword evidence="2" id="KW-0472">Membrane</keyword>
<feature type="region of interest" description="Disordered" evidence="1">
    <location>
        <begin position="1"/>
        <end position="22"/>
    </location>
</feature>
<accession>A0A5E8B1U2</accession>
<keyword evidence="2" id="KW-1133">Transmembrane helix</keyword>
<dbReference type="OrthoDB" id="5343688at2759"/>
<dbReference type="RefSeq" id="XP_031850665.1">
    <property type="nucleotide sequence ID" value="XM_031994774.1"/>
</dbReference>
<evidence type="ECO:0000313" key="5">
    <source>
        <dbReference type="Proteomes" id="UP000398389"/>
    </source>
</evidence>
<feature type="transmembrane region" description="Helical" evidence="2">
    <location>
        <begin position="66"/>
        <end position="83"/>
    </location>
</feature>
<evidence type="ECO:0000259" key="3">
    <source>
        <dbReference type="Pfam" id="PF00583"/>
    </source>
</evidence>
<dbReference type="SUPFAM" id="SSF55729">
    <property type="entry name" value="Acyl-CoA N-acyltransferases (Nat)"/>
    <property type="match status" value="1"/>
</dbReference>
<feature type="transmembrane region" description="Helical" evidence="2">
    <location>
        <begin position="95"/>
        <end position="115"/>
    </location>
</feature>